<dbReference type="WBParaSite" id="BTMF_0001076401-mRNA-1">
    <property type="protein sequence ID" value="BTMF_0001076401-mRNA-1"/>
    <property type="gene ID" value="BTMF_0001076401"/>
</dbReference>
<evidence type="ECO:0000313" key="1">
    <source>
        <dbReference type="EMBL" id="VDO29466.1"/>
    </source>
</evidence>
<reference evidence="3" key="1">
    <citation type="submission" date="2017-02" db="UniProtKB">
        <authorList>
            <consortium name="WormBaseParasite"/>
        </authorList>
    </citation>
    <scope>IDENTIFICATION</scope>
</reference>
<dbReference type="AlphaFoldDB" id="A0A0R3QSR2"/>
<protein>
    <submittedName>
        <fullName evidence="3">Secreted protein</fullName>
    </submittedName>
</protein>
<dbReference type="EMBL" id="UZAG01016598">
    <property type="protein sequence ID" value="VDO29466.1"/>
    <property type="molecule type" value="Genomic_DNA"/>
</dbReference>
<proteinExistence type="predicted"/>
<organism evidence="3">
    <name type="scientific">Brugia timori</name>
    <dbReference type="NCBI Taxonomy" id="42155"/>
    <lineage>
        <taxon>Eukaryota</taxon>
        <taxon>Metazoa</taxon>
        <taxon>Ecdysozoa</taxon>
        <taxon>Nematoda</taxon>
        <taxon>Chromadorea</taxon>
        <taxon>Rhabditida</taxon>
        <taxon>Spirurina</taxon>
        <taxon>Spiruromorpha</taxon>
        <taxon>Filarioidea</taxon>
        <taxon>Onchocercidae</taxon>
        <taxon>Brugia</taxon>
    </lineage>
</organism>
<sequence length="55" mass="6676">MLVPMLLLFQLLHRQLRRKIHDRNDDHHLAIYTRNNSDLFRPDRLSVSGLFHARQ</sequence>
<evidence type="ECO:0000313" key="2">
    <source>
        <dbReference type="Proteomes" id="UP000280834"/>
    </source>
</evidence>
<keyword evidence="2" id="KW-1185">Reference proteome</keyword>
<gene>
    <name evidence="1" type="ORF">BTMF_LOCUS8798</name>
</gene>
<dbReference type="Proteomes" id="UP000280834">
    <property type="component" value="Unassembled WGS sequence"/>
</dbReference>
<name>A0A0R3QSR2_9BILA</name>
<evidence type="ECO:0000313" key="3">
    <source>
        <dbReference type="WBParaSite" id="BTMF_0001076401-mRNA-1"/>
    </source>
</evidence>
<reference evidence="1 2" key="2">
    <citation type="submission" date="2018-11" db="EMBL/GenBank/DDBJ databases">
        <authorList>
            <consortium name="Pathogen Informatics"/>
        </authorList>
    </citation>
    <scope>NUCLEOTIDE SEQUENCE [LARGE SCALE GENOMIC DNA]</scope>
</reference>
<accession>A0A0R3QSR2</accession>